<dbReference type="InterPro" id="IPR000699">
    <property type="entry name" value="RIH_dom"/>
</dbReference>
<dbReference type="GO" id="GO:0042383">
    <property type="term" value="C:sarcolemma"/>
    <property type="evidence" value="ECO:0007669"/>
    <property type="project" value="TreeGrafter"/>
</dbReference>
<dbReference type="GO" id="GO:0005790">
    <property type="term" value="C:smooth endoplasmic reticulum"/>
    <property type="evidence" value="ECO:0007669"/>
    <property type="project" value="TreeGrafter"/>
</dbReference>
<evidence type="ECO:0000313" key="2">
    <source>
        <dbReference type="Proteomes" id="UP000887564"/>
    </source>
</evidence>
<evidence type="ECO:0000259" key="1">
    <source>
        <dbReference type="Pfam" id="PF01365"/>
    </source>
</evidence>
<proteinExistence type="predicted"/>
<dbReference type="InterPro" id="IPR015925">
    <property type="entry name" value="Ryanodine_IP3_receptor"/>
</dbReference>
<reference evidence="3" key="1">
    <citation type="submission" date="2022-11" db="UniProtKB">
        <authorList>
            <consortium name="WormBaseParasite"/>
        </authorList>
    </citation>
    <scope>IDENTIFICATION</scope>
</reference>
<dbReference type="PANTHER" id="PTHR46399">
    <property type="entry name" value="B30.2/SPRY DOMAIN-CONTAINING PROTEIN"/>
    <property type="match status" value="1"/>
</dbReference>
<keyword evidence="2" id="KW-1185">Reference proteome</keyword>
<dbReference type="GO" id="GO:0033017">
    <property type="term" value="C:sarcoplasmic reticulum membrane"/>
    <property type="evidence" value="ECO:0007669"/>
    <property type="project" value="TreeGrafter"/>
</dbReference>
<name>A0A914RNJ2_PAREQ</name>
<dbReference type="GO" id="GO:0005219">
    <property type="term" value="F:ryanodine-sensitive calcium-release channel activity"/>
    <property type="evidence" value="ECO:0007669"/>
    <property type="project" value="TreeGrafter"/>
</dbReference>
<dbReference type="Proteomes" id="UP000887564">
    <property type="component" value="Unplaced"/>
</dbReference>
<dbReference type="InterPro" id="IPR035910">
    <property type="entry name" value="RyR/IP3R_RIH_dom_sf"/>
</dbReference>
<sequence>MTIKLLVISQLMEAMSQTQLMNNRIFFQHPDLMRLLKVHEDVMTIMMNILTAQQGTAEHAEHEGGEQTSAMCGNIIKDASEMVVACSRFLCYFCRTSRQNQKAMFEHLSFLLDNATMLLARPSLRGSVPLDVAYSSFMDNNELALALKEEELDKPNSELIAKGYPDLGWDPVEGERYIDFLRFCVWINGENVEENANLVIRLLIRRPECLEALFQEAIALSEDIRALEEGDDAKVLTSGILGDNPHYPSKETEDEDYLDLGAATLDFYSSLVDLLAKCAPDPMTIQAGKGDSVRARAILRSLISLDDLGQILSLRFTIPNLAVTGPLDGPLPGLLPNHKQSVLLFLDRVYGIDSQEMLLHFLEQSFLPDLRAATMMDSNTHVADVMA</sequence>
<dbReference type="SUPFAM" id="SSF100909">
    <property type="entry name" value="IP3 receptor type 1 binding core, domain 2"/>
    <property type="match status" value="1"/>
</dbReference>
<protein>
    <submittedName>
        <fullName evidence="3">RIH domain-containing protein</fullName>
    </submittedName>
</protein>
<dbReference type="PANTHER" id="PTHR46399:SF8">
    <property type="entry name" value="B30.2_SPRY DOMAIN-CONTAINING PROTEIN"/>
    <property type="match status" value="1"/>
</dbReference>
<dbReference type="WBParaSite" id="PEQ_0000638801-mRNA-1">
    <property type="protein sequence ID" value="PEQ_0000638801-mRNA-1"/>
    <property type="gene ID" value="PEQ_0000638801"/>
</dbReference>
<dbReference type="AlphaFoldDB" id="A0A914RNJ2"/>
<feature type="domain" description="RIH" evidence="1">
    <location>
        <begin position="14"/>
        <end position="210"/>
    </location>
</feature>
<dbReference type="GO" id="GO:0030018">
    <property type="term" value="C:Z disc"/>
    <property type="evidence" value="ECO:0007669"/>
    <property type="project" value="TreeGrafter"/>
</dbReference>
<dbReference type="GO" id="GO:0034704">
    <property type="term" value="C:calcium channel complex"/>
    <property type="evidence" value="ECO:0007669"/>
    <property type="project" value="TreeGrafter"/>
</dbReference>
<evidence type="ECO:0000313" key="3">
    <source>
        <dbReference type="WBParaSite" id="PEQ_0000638801-mRNA-1"/>
    </source>
</evidence>
<organism evidence="2 3">
    <name type="scientific">Parascaris equorum</name>
    <name type="common">Equine roundworm</name>
    <dbReference type="NCBI Taxonomy" id="6256"/>
    <lineage>
        <taxon>Eukaryota</taxon>
        <taxon>Metazoa</taxon>
        <taxon>Ecdysozoa</taxon>
        <taxon>Nematoda</taxon>
        <taxon>Chromadorea</taxon>
        <taxon>Rhabditida</taxon>
        <taxon>Spirurina</taxon>
        <taxon>Ascaridomorpha</taxon>
        <taxon>Ascaridoidea</taxon>
        <taxon>Ascarididae</taxon>
        <taxon>Parascaris</taxon>
    </lineage>
</organism>
<dbReference type="Pfam" id="PF01365">
    <property type="entry name" value="RYDR_ITPR"/>
    <property type="match status" value="1"/>
</dbReference>
<dbReference type="GO" id="GO:0014808">
    <property type="term" value="P:release of sequestered calcium ion into cytosol by sarcoplasmic reticulum"/>
    <property type="evidence" value="ECO:0007669"/>
    <property type="project" value="TreeGrafter"/>
</dbReference>
<accession>A0A914RNJ2</accession>
<dbReference type="GO" id="GO:0006941">
    <property type="term" value="P:striated muscle contraction"/>
    <property type="evidence" value="ECO:0007669"/>
    <property type="project" value="TreeGrafter"/>
</dbReference>